<dbReference type="Pfam" id="PF01553">
    <property type="entry name" value="Acyltransferase"/>
    <property type="match status" value="1"/>
</dbReference>
<comment type="caution">
    <text evidence="8">The sequence shown here is derived from an EMBL/GenBank/DDBJ whole genome shotgun (WGS) entry which is preliminary data.</text>
</comment>
<dbReference type="SMART" id="SM00563">
    <property type="entry name" value="PlsC"/>
    <property type="match status" value="1"/>
</dbReference>
<dbReference type="RefSeq" id="WP_322853984.1">
    <property type="nucleotide sequence ID" value="NZ_JAYDCJ010000001.1"/>
</dbReference>
<protein>
    <submittedName>
        <fullName evidence="8">Lysophospholipid acyltransferase family protein</fullName>
    </submittedName>
</protein>
<keyword evidence="6" id="KW-0732">Signal</keyword>
<sequence length="272" mass="29668">MAPLRLSLRLTAFTLFLGATAVLAATLLATDTLTRRSIDRTPWARRCFRWACRCLGLHIQVHGTPSPDPVLFVSNHISWTDIPVLGSQAPMLFLSKAEVGDWPLIGWLAQQAGTLFIKRGGGRARRVRQTIAERLADDESVLVFPEGTTSQGLQVLPFHGLLLAAAEQSGRPVQAITISYRRDGRPDPIAPFVGDDAFHRHLFTLLRQPRARIDVLFHPPEPGDPALGTGELAARLQARVQAGLTRIQAGELDAPPAETIRTVAGPGLSRPR</sequence>
<dbReference type="SUPFAM" id="SSF69593">
    <property type="entry name" value="Glycerol-3-phosphate (1)-acyltransferase"/>
    <property type="match status" value="1"/>
</dbReference>
<organism evidence="8 9">
    <name type="scientific">Marinobacter qingdaonensis</name>
    <dbReference type="NCBI Taxonomy" id="3108486"/>
    <lineage>
        <taxon>Bacteria</taxon>
        <taxon>Pseudomonadati</taxon>
        <taxon>Pseudomonadota</taxon>
        <taxon>Gammaproteobacteria</taxon>
        <taxon>Pseudomonadales</taxon>
        <taxon>Marinobacteraceae</taxon>
        <taxon>Marinobacter</taxon>
    </lineage>
</organism>
<dbReference type="PANTHER" id="PTHR10434:SF64">
    <property type="entry name" value="1-ACYL-SN-GLYCEROL-3-PHOSPHATE ACYLTRANSFERASE-RELATED"/>
    <property type="match status" value="1"/>
</dbReference>
<dbReference type="CDD" id="cd07989">
    <property type="entry name" value="LPLAT_AGPAT-like"/>
    <property type="match status" value="1"/>
</dbReference>
<feature type="domain" description="Phospholipid/glycerol acyltransferase" evidence="7">
    <location>
        <begin position="70"/>
        <end position="181"/>
    </location>
</feature>
<evidence type="ECO:0000313" key="8">
    <source>
        <dbReference type="EMBL" id="MEA1079462.1"/>
    </source>
</evidence>
<evidence type="ECO:0000256" key="6">
    <source>
        <dbReference type="SAM" id="SignalP"/>
    </source>
</evidence>
<evidence type="ECO:0000256" key="3">
    <source>
        <dbReference type="ARBA" id="ARBA00022679"/>
    </source>
</evidence>
<dbReference type="Proteomes" id="UP001305746">
    <property type="component" value="Unassembled WGS sequence"/>
</dbReference>
<evidence type="ECO:0000256" key="1">
    <source>
        <dbReference type="ARBA" id="ARBA00005189"/>
    </source>
</evidence>
<dbReference type="PANTHER" id="PTHR10434">
    <property type="entry name" value="1-ACYL-SN-GLYCEROL-3-PHOSPHATE ACYLTRANSFERASE"/>
    <property type="match status" value="1"/>
</dbReference>
<dbReference type="InterPro" id="IPR002123">
    <property type="entry name" value="Plipid/glycerol_acylTrfase"/>
</dbReference>
<evidence type="ECO:0000259" key="7">
    <source>
        <dbReference type="SMART" id="SM00563"/>
    </source>
</evidence>
<gene>
    <name evidence="8" type="ORF">U5822_02190</name>
</gene>
<evidence type="ECO:0000256" key="2">
    <source>
        <dbReference type="ARBA" id="ARBA00022516"/>
    </source>
</evidence>
<evidence type="ECO:0000313" key="9">
    <source>
        <dbReference type="Proteomes" id="UP001305746"/>
    </source>
</evidence>
<dbReference type="GO" id="GO:0016746">
    <property type="term" value="F:acyltransferase activity"/>
    <property type="evidence" value="ECO:0007669"/>
    <property type="project" value="UniProtKB-KW"/>
</dbReference>
<feature type="chain" id="PRO_5047455808" evidence="6">
    <location>
        <begin position="25"/>
        <end position="272"/>
    </location>
</feature>
<comment type="pathway">
    <text evidence="1">Lipid metabolism.</text>
</comment>
<keyword evidence="4" id="KW-0443">Lipid metabolism</keyword>
<reference evidence="8 9" key="1">
    <citation type="submission" date="2023-12" db="EMBL/GenBank/DDBJ databases">
        <title>Marinobacter qingdaonensis sp. nov., isolated from the intertidal sediment of Qingdao, PR China.</title>
        <authorList>
            <person name="Li Y."/>
        </authorList>
    </citation>
    <scope>NUCLEOTIDE SEQUENCE [LARGE SCALE GENOMIC DNA]</scope>
    <source>
        <strain evidence="8 9">ASW11-75</strain>
    </source>
</reference>
<accession>A0ABU5NUR6</accession>
<evidence type="ECO:0000256" key="4">
    <source>
        <dbReference type="ARBA" id="ARBA00023098"/>
    </source>
</evidence>
<name>A0ABU5NUR6_9GAMM</name>
<keyword evidence="3" id="KW-0808">Transferase</keyword>
<proteinExistence type="predicted"/>
<feature type="signal peptide" evidence="6">
    <location>
        <begin position="1"/>
        <end position="24"/>
    </location>
</feature>
<keyword evidence="5 8" id="KW-0012">Acyltransferase</keyword>
<evidence type="ECO:0000256" key="5">
    <source>
        <dbReference type="ARBA" id="ARBA00023315"/>
    </source>
</evidence>
<dbReference type="EMBL" id="JAYDCJ010000001">
    <property type="protein sequence ID" value="MEA1079462.1"/>
    <property type="molecule type" value="Genomic_DNA"/>
</dbReference>
<keyword evidence="2" id="KW-0444">Lipid biosynthesis</keyword>
<keyword evidence="9" id="KW-1185">Reference proteome</keyword>